<sequence length="65" mass="7238">MLVLMTDNQLISPQAVCCNCLMADRDGQPRWQQGRLRCGRPIASLDQALPAQFECQMGFRVADIG</sequence>
<dbReference type="EMBL" id="MRCG01000002">
    <property type="protein sequence ID" value="OKH49849.1"/>
    <property type="molecule type" value="Genomic_DNA"/>
</dbReference>
<keyword evidence="2" id="KW-1185">Reference proteome</keyword>
<reference evidence="1 2" key="1">
    <citation type="submission" date="2016-11" db="EMBL/GenBank/DDBJ databases">
        <title>Draft Genome Sequences of Nine Cyanobacterial Strains from Diverse Habitats.</title>
        <authorList>
            <person name="Zhu T."/>
            <person name="Hou S."/>
            <person name="Lu X."/>
            <person name="Hess W.R."/>
        </authorList>
    </citation>
    <scope>NUCLEOTIDE SEQUENCE [LARGE SCALE GENOMIC DNA]</scope>
    <source>
        <strain evidence="1 2">NIES-30</strain>
    </source>
</reference>
<name>A0A1U7J8V3_9CYAN</name>
<proteinExistence type="predicted"/>
<organism evidence="1 2">
    <name type="scientific">Phormidium tenue NIES-30</name>
    <dbReference type="NCBI Taxonomy" id="549789"/>
    <lineage>
        <taxon>Bacteria</taxon>
        <taxon>Bacillati</taxon>
        <taxon>Cyanobacteriota</taxon>
        <taxon>Cyanophyceae</taxon>
        <taxon>Oscillatoriophycideae</taxon>
        <taxon>Oscillatoriales</taxon>
        <taxon>Oscillatoriaceae</taxon>
        <taxon>Phormidium</taxon>
    </lineage>
</organism>
<comment type="caution">
    <text evidence="1">The sequence shown here is derived from an EMBL/GenBank/DDBJ whole genome shotgun (WGS) entry which is preliminary data.</text>
</comment>
<accession>A0A1U7J8V3</accession>
<protein>
    <submittedName>
        <fullName evidence="1">Uncharacterized protein</fullName>
    </submittedName>
</protein>
<dbReference type="STRING" id="549789.NIES30_03800"/>
<dbReference type="AlphaFoldDB" id="A0A1U7J8V3"/>
<gene>
    <name evidence="1" type="ORF">NIES30_03800</name>
</gene>
<dbReference type="OrthoDB" id="515521at2"/>
<evidence type="ECO:0000313" key="2">
    <source>
        <dbReference type="Proteomes" id="UP000185557"/>
    </source>
</evidence>
<dbReference type="RefSeq" id="WP_073607088.1">
    <property type="nucleotide sequence ID" value="NZ_MRCG01000002.1"/>
</dbReference>
<dbReference type="Proteomes" id="UP000185557">
    <property type="component" value="Unassembled WGS sequence"/>
</dbReference>
<evidence type="ECO:0000313" key="1">
    <source>
        <dbReference type="EMBL" id="OKH49849.1"/>
    </source>
</evidence>